<dbReference type="GO" id="GO:0005886">
    <property type="term" value="C:plasma membrane"/>
    <property type="evidence" value="ECO:0007669"/>
    <property type="project" value="UniProtKB-SubCell"/>
</dbReference>
<dbReference type="STRING" id="1547922.ISF6_1040"/>
<feature type="transmembrane region" description="Helical" evidence="7">
    <location>
        <begin position="419"/>
        <end position="440"/>
    </location>
</feature>
<feature type="transmembrane region" description="Helical" evidence="7">
    <location>
        <begin position="368"/>
        <end position="398"/>
    </location>
</feature>
<evidence type="ECO:0000259" key="8">
    <source>
        <dbReference type="Pfam" id="PF06808"/>
    </source>
</evidence>
<evidence type="ECO:0000313" key="10">
    <source>
        <dbReference type="Proteomes" id="UP000037660"/>
    </source>
</evidence>
<proteinExistence type="inferred from homology"/>
<gene>
    <name evidence="9" type="ORF">ISF6_1040</name>
</gene>
<feature type="transmembrane region" description="Helical" evidence="7">
    <location>
        <begin position="271"/>
        <end position="291"/>
    </location>
</feature>
<dbReference type="AlphaFoldDB" id="A0A0K8NV06"/>
<feature type="transmembrane region" description="Helical" evidence="7">
    <location>
        <begin position="141"/>
        <end position="168"/>
    </location>
</feature>
<evidence type="ECO:0000256" key="1">
    <source>
        <dbReference type="ARBA" id="ARBA00004429"/>
    </source>
</evidence>
<keyword evidence="10" id="KW-1185">Reference proteome</keyword>
<comment type="subunit">
    <text evidence="7">The complex comprises the extracytoplasmic solute receptor protein and the two transmembrane proteins.</text>
</comment>
<keyword evidence="2" id="KW-1003">Cell membrane</keyword>
<evidence type="ECO:0000313" key="9">
    <source>
        <dbReference type="EMBL" id="GAP33785.1"/>
    </source>
</evidence>
<feature type="transmembrane region" description="Helical" evidence="7">
    <location>
        <begin position="220"/>
        <end position="242"/>
    </location>
</feature>
<dbReference type="InterPro" id="IPR010656">
    <property type="entry name" value="DctM"/>
</dbReference>
<keyword evidence="3 7" id="KW-0997">Cell inner membrane</keyword>
<feature type="transmembrane region" description="Helical" evidence="7">
    <location>
        <begin position="109"/>
        <end position="129"/>
    </location>
</feature>
<evidence type="ECO:0000256" key="6">
    <source>
        <dbReference type="ARBA" id="ARBA00023136"/>
    </source>
</evidence>
<dbReference type="InterPro" id="IPR004681">
    <property type="entry name" value="TRAP_DctM"/>
</dbReference>
<evidence type="ECO:0000256" key="5">
    <source>
        <dbReference type="ARBA" id="ARBA00022989"/>
    </source>
</evidence>
<dbReference type="Proteomes" id="UP000037660">
    <property type="component" value="Unassembled WGS sequence"/>
</dbReference>
<dbReference type="OrthoDB" id="9796052at2"/>
<dbReference type="PANTHER" id="PTHR33362">
    <property type="entry name" value="SIALIC ACID TRAP TRANSPORTER PERMEASE PROTEIN SIAT-RELATED"/>
    <property type="match status" value="1"/>
</dbReference>
<comment type="function">
    <text evidence="7">Part of the tripartite ATP-independent periplasmic (TRAP) transport system.</text>
</comment>
<accession>A0A0K8NV06</accession>
<evidence type="ECO:0000256" key="4">
    <source>
        <dbReference type="ARBA" id="ARBA00022692"/>
    </source>
</evidence>
<dbReference type="GO" id="GO:0022857">
    <property type="term" value="F:transmembrane transporter activity"/>
    <property type="evidence" value="ECO:0007669"/>
    <property type="project" value="UniProtKB-UniRule"/>
</dbReference>
<keyword evidence="5 7" id="KW-1133">Transmembrane helix</keyword>
<feature type="transmembrane region" description="Helical" evidence="7">
    <location>
        <begin position="174"/>
        <end position="199"/>
    </location>
</feature>
<feature type="transmembrane region" description="Helical" evidence="7">
    <location>
        <begin position="248"/>
        <end position="264"/>
    </location>
</feature>
<feature type="transmembrane region" description="Helical" evidence="7">
    <location>
        <begin position="311"/>
        <end position="333"/>
    </location>
</feature>
<dbReference type="EMBL" id="BBYR01000002">
    <property type="protein sequence ID" value="GAP33785.1"/>
    <property type="molecule type" value="Genomic_DNA"/>
</dbReference>
<feature type="transmembrane region" description="Helical" evidence="7">
    <location>
        <begin position="340"/>
        <end position="362"/>
    </location>
</feature>
<keyword evidence="7" id="KW-0813">Transport</keyword>
<name>A0A0K8NV06_PISS1</name>
<evidence type="ECO:0000256" key="3">
    <source>
        <dbReference type="ARBA" id="ARBA00022519"/>
    </source>
</evidence>
<comment type="similarity">
    <text evidence="7">Belongs to the TRAP transporter large permease family.</text>
</comment>
<sequence>MSPTAIGLTMFAGMLLLMALRVPIAAAMFIPGALGYAALTSDAALLNLIKGSSVARLTVYDLSVIPLFLLMGQFATQGGLSRRLFGAAAAFVGHVRGGLAMAAVISAAAFGAVCGSSVATSATITQVAYPQMRRLGYDGRLSTASLAAGGTLGILIPPSVPLVVYAILTEQNVAKLFAAAMVPGLLAAAGYLLVIAWVCRRRPASATVSAPTPWPERWRALAAIWPIVLIFALVFGGIYGGLFSPTEGAAVGAVGTFVAGLAGRELDRAGIVRSFLGTAETSAMVFLIFLGADMMNSALAVTQMPAAIAQWVSHLAVPPVAVVAAVLALYVLLGCVMDELSMLLLTIPVIFPAVMGLDLWGLPAEGKAIWFGILVLMTVGIGLVAPPVGLNVYVVNGIARDVPMAETYRGVWPFLASDALRLLLLLFVPSVALGLVGWLFR</sequence>
<feature type="domain" description="TRAP C4-dicarboxylate transport system permease DctM subunit" evidence="8">
    <location>
        <begin position="11"/>
        <end position="430"/>
    </location>
</feature>
<keyword evidence="6 7" id="KW-0472">Membrane</keyword>
<comment type="caution">
    <text evidence="9">The sequence shown here is derived from an EMBL/GenBank/DDBJ whole genome shotgun (WGS) entry which is preliminary data.</text>
</comment>
<dbReference type="RefSeq" id="WP_054017948.1">
    <property type="nucleotide sequence ID" value="NZ_BBYR01000002.1"/>
</dbReference>
<dbReference type="PANTHER" id="PTHR33362:SF5">
    <property type="entry name" value="C4-DICARBOXYLATE TRAP TRANSPORTER LARGE PERMEASE PROTEIN DCTM"/>
    <property type="match status" value="1"/>
</dbReference>
<dbReference type="NCBIfam" id="TIGR00786">
    <property type="entry name" value="dctM"/>
    <property type="match status" value="1"/>
</dbReference>
<feature type="transmembrane region" description="Helical" evidence="7">
    <location>
        <begin position="54"/>
        <end position="72"/>
    </location>
</feature>
<comment type="subcellular location">
    <subcellularLocation>
        <location evidence="1 7">Cell inner membrane</location>
        <topology evidence="1 7">Multi-pass membrane protein</topology>
    </subcellularLocation>
</comment>
<protein>
    <recommendedName>
        <fullName evidence="7">TRAP transporter large permease protein</fullName>
    </recommendedName>
</protein>
<keyword evidence="4 7" id="KW-0812">Transmembrane</keyword>
<organism evidence="9 10">
    <name type="scientific">Piscinibacter sakaiensis</name>
    <name type="common">Ideonella sakaiensis</name>
    <dbReference type="NCBI Taxonomy" id="1547922"/>
    <lineage>
        <taxon>Bacteria</taxon>
        <taxon>Pseudomonadati</taxon>
        <taxon>Pseudomonadota</taxon>
        <taxon>Betaproteobacteria</taxon>
        <taxon>Burkholderiales</taxon>
        <taxon>Sphaerotilaceae</taxon>
        <taxon>Piscinibacter</taxon>
    </lineage>
</organism>
<dbReference type="Pfam" id="PF06808">
    <property type="entry name" value="DctM"/>
    <property type="match status" value="1"/>
</dbReference>
<evidence type="ECO:0000256" key="7">
    <source>
        <dbReference type="RuleBase" id="RU369079"/>
    </source>
</evidence>
<reference evidence="9 10" key="2">
    <citation type="journal article" date="2016" name="Science">
        <title>A bacterium that degrades and assimilates poly(ethylene terephthalate).</title>
        <authorList>
            <person name="Yoshida S."/>
            <person name="Hiraga K."/>
            <person name="Takehana T."/>
            <person name="Taniguchi I."/>
            <person name="Yamaji H."/>
            <person name="Maeda Y."/>
            <person name="Toyohara K."/>
            <person name="Miyamoto K."/>
            <person name="Kimura Y."/>
            <person name="Oda K."/>
        </authorList>
    </citation>
    <scope>NUCLEOTIDE SEQUENCE [LARGE SCALE GENOMIC DNA]</scope>
    <source>
        <strain evidence="10">NBRC 110686 / TISTR 2288 / 201-F6</strain>
    </source>
</reference>
<evidence type="ECO:0000256" key="2">
    <source>
        <dbReference type="ARBA" id="ARBA00022475"/>
    </source>
</evidence>
<reference evidence="10" key="1">
    <citation type="submission" date="2015-07" db="EMBL/GenBank/DDBJ databases">
        <title>Discovery of a poly(ethylene terephthalate assimilation.</title>
        <authorList>
            <person name="Yoshida S."/>
            <person name="Hiraga K."/>
            <person name="Takehana T."/>
            <person name="Taniguchi I."/>
            <person name="Yamaji H."/>
            <person name="Maeda Y."/>
            <person name="Toyohara K."/>
            <person name="Miyamoto K."/>
            <person name="Kimura Y."/>
            <person name="Oda K."/>
        </authorList>
    </citation>
    <scope>NUCLEOTIDE SEQUENCE [LARGE SCALE GENOMIC DNA]</scope>
    <source>
        <strain evidence="10">NBRC 110686 / TISTR 2288 / 201-F6</strain>
    </source>
</reference>
<dbReference type="PIRSF" id="PIRSF006066">
    <property type="entry name" value="HI0050"/>
    <property type="match status" value="1"/>
</dbReference>